<protein>
    <submittedName>
        <fullName evidence="2">Uncharacterized protein</fullName>
    </submittedName>
</protein>
<evidence type="ECO:0000313" key="2">
    <source>
        <dbReference type="EMBL" id="GFU30401.1"/>
    </source>
</evidence>
<gene>
    <name evidence="2" type="primary">AVEN_206847_1</name>
    <name evidence="2" type="ORF">NPIL_512711</name>
</gene>
<accession>A0A8X6UPI5</accession>
<feature type="region of interest" description="Disordered" evidence="1">
    <location>
        <begin position="607"/>
        <end position="628"/>
    </location>
</feature>
<feature type="region of interest" description="Disordered" evidence="1">
    <location>
        <begin position="675"/>
        <end position="704"/>
    </location>
</feature>
<keyword evidence="3" id="KW-1185">Reference proteome</keyword>
<feature type="region of interest" description="Disordered" evidence="1">
    <location>
        <begin position="234"/>
        <end position="258"/>
    </location>
</feature>
<proteinExistence type="predicted"/>
<name>A0A8X6UPI5_NEPPI</name>
<dbReference type="OrthoDB" id="6437132at2759"/>
<dbReference type="EMBL" id="BMAW01033480">
    <property type="protein sequence ID" value="GFU30401.1"/>
    <property type="molecule type" value="Genomic_DNA"/>
</dbReference>
<comment type="caution">
    <text evidence="2">The sequence shown here is derived from an EMBL/GenBank/DDBJ whole genome shotgun (WGS) entry which is preliminary data.</text>
</comment>
<organism evidence="2 3">
    <name type="scientific">Nephila pilipes</name>
    <name type="common">Giant wood spider</name>
    <name type="synonym">Nephila maculata</name>
    <dbReference type="NCBI Taxonomy" id="299642"/>
    <lineage>
        <taxon>Eukaryota</taxon>
        <taxon>Metazoa</taxon>
        <taxon>Ecdysozoa</taxon>
        <taxon>Arthropoda</taxon>
        <taxon>Chelicerata</taxon>
        <taxon>Arachnida</taxon>
        <taxon>Araneae</taxon>
        <taxon>Araneomorphae</taxon>
        <taxon>Entelegynae</taxon>
        <taxon>Araneoidea</taxon>
        <taxon>Nephilidae</taxon>
        <taxon>Nephila</taxon>
    </lineage>
</organism>
<feature type="compositionally biased region" description="Basic and acidic residues" evidence="1">
    <location>
        <begin position="542"/>
        <end position="553"/>
    </location>
</feature>
<feature type="region of interest" description="Disordered" evidence="1">
    <location>
        <begin position="525"/>
        <end position="561"/>
    </location>
</feature>
<reference evidence="2" key="1">
    <citation type="submission" date="2020-08" db="EMBL/GenBank/DDBJ databases">
        <title>Multicomponent nature underlies the extraordinary mechanical properties of spider dragline silk.</title>
        <authorList>
            <person name="Kono N."/>
            <person name="Nakamura H."/>
            <person name="Mori M."/>
            <person name="Yoshida Y."/>
            <person name="Ohtoshi R."/>
            <person name="Malay A.D."/>
            <person name="Moran D.A.P."/>
            <person name="Tomita M."/>
            <person name="Numata K."/>
            <person name="Arakawa K."/>
        </authorList>
    </citation>
    <scope>NUCLEOTIDE SEQUENCE</scope>
</reference>
<dbReference type="Proteomes" id="UP000887013">
    <property type="component" value="Unassembled WGS sequence"/>
</dbReference>
<sequence>MAEDLDQNQSDQLNYIAVRDIVEEDIVDLQSIMPPTSSSFGASDVYRIANRPLRKVNKERYQVPKKNSKLKNRDYHSKVIYEQRESEPEEIVESNSLQNTTELGTPPVPFEFMPNYIFPNIPIFSKRRRRFEKQTPADDAKLNDFRHLNDNKQQSLLRFNDEVVEQNKAFNGLSQLSTDKKSLHNWKRKPPRSTFDFRRNIAAPYRPRVPFSDSVMLHLRDSLGLMKSFKRSNRVKNRNQKNKGNKSKILQNRKEKQAEIESEGLTALSPTGQPMRINKLLKTVNTGYYIGNEIFKGNFLLSISTTRAPRNAAKRGRTMKDIKNSWINTKRTSEEKSTGMVTQSESITRKQPSMTILKNKISSLFSPEPHMLLEQREANQNGSLKLLQKATEVDLSSTLLYSSLNWNESFGTTDDLIQIDLFDNLATYADPPREKKALMEEGEKAYKVFHDWKKADLILTGLSGITALVLVAACITYGQCRRSKNYSEEKIKQAEENNGALFGLKKSAENIRTFFRLVMRKRKTPLKKKRHQSQDRIFTGKSNEEKFDKEGTHSRKGFSSKNTLPKHLIIKDSSAVMDSTRHNEINEDNSDTLKQNYVSYGENRYLTGNNPSEHQLRHSRSSNNDMEAKNLEKLTQPILRYSEPRNEKYESSCSDGEIIDAAVQTSFEDYKIPVTNNIKPNGLPSLPSISSDKSPSSSSERTDG</sequence>
<dbReference type="AlphaFoldDB" id="A0A8X6UPI5"/>
<evidence type="ECO:0000256" key="1">
    <source>
        <dbReference type="SAM" id="MobiDB-lite"/>
    </source>
</evidence>
<evidence type="ECO:0000313" key="3">
    <source>
        <dbReference type="Proteomes" id="UP000887013"/>
    </source>
</evidence>
<feature type="compositionally biased region" description="Basic residues" evidence="1">
    <location>
        <begin position="234"/>
        <end position="246"/>
    </location>
</feature>
<feature type="compositionally biased region" description="Low complexity" evidence="1">
    <location>
        <begin position="684"/>
        <end position="704"/>
    </location>
</feature>